<sequence>MIKPTRNRQRCSKIRFYNFKVAMNSHGTNIGTKTSSYCLDYVLLNNAGLNLIKDAWKLGYDELAQRDQKAICLGIGWKAVKKDNKKRRKHRRQWNDEIIEYRERVEERAMEEQSLQEIILAVAENVPSGEGPIKSNHEWWDLEVEEAVKKRRNWCRRHCQCIKCFGEVHEEIKEAWRQYIDAKTKAQALVTRKVEQGNRRFIQALGRGRRSTEELFHELKKWTRMGNGRKDRVTCLLNEDGVEVEKKEEMQEVVKDYWLKVLNSPGQRLSIKMDAPLS</sequence>
<evidence type="ECO:0000313" key="1">
    <source>
        <dbReference type="EMBL" id="ELU17876.1"/>
    </source>
</evidence>
<reference evidence="2" key="3">
    <citation type="submission" date="2015-06" db="UniProtKB">
        <authorList>
            <consortium name="EnsemblMetazoa"/>
        </authorList>
    </citation>
    <scope>IDENTIFICATION</scope>
</reference>
<organism evidence="1">
    <name type="scientific">Capitella teleta</name>
    <name type="common">Polychaete worm</name>
    <dbReference type="NCBI Taxonomy" id="283909"/>
    <lineage>
        <taxon>Eukaryota</taxon>
        <taxon>Metazoa</taxon>
        <taxon>Spiralia</taxon>
        <taxon>Lophotrochozoa</taxon>
        <taxon>Annelida</taxon>
        <taxon>Polychaeta</taxon>
        <taxon>Sedentaria</taxon>
        <taxon>Scolecida</taxon>
        <taxon>Capitellidae</taxon>
        <taxon>Capitella</taxon>
    </lineage>
</organism>
<keyword evidence="3" id="KW-1185">Reference proteome</keyword>
<reference evidence="3" key="1">
    <citation type="submission" date="2012-12" db="EMBL/GenBank/DDBJ databases">
        <authorList>
            <person name="Hellsten U."/>
            <person name="Grimwood J."/>
            <person name="Chapman J.A."/>
            <person name="Shapiro H."/>
            <person name="Aerts A."/>
            <person name="Otillar R.P."/>
            <person name="Terry A.Y."/>
            <person name="Boore J.L."/>
            <person name="Simakov O."/>
            <person name="Marletaz F."/>
            <person name="Cho S.-J."/>
            <person name="Edsinger-Gonzales E."/>
            <person name="Havlak P."/>
            <person name="Kuo D.-H."/>
            <person name="Larsson T."/>
            <person name="Lv J."/>
            <person name="Arendt D."/>
            <person name="Savage R."/>
            <person name="Osoegawa K."/>
            <person name="de Jong P."/>
            <person name="Lindberg D.R."/>
            <person name="Seaver E.C."/>
            <person name="Weisblat D.A."/>
            <person name="Putnam N.H."/>
            <person name="Grigoriev I.V."/>
            <person name="Rokhsar D.S."/>
        </authorList>
    </citation>
    <scope>NUCLEOTIDE SEQUENCE</scope>
    <source>
        <strain evidence="3">I ESC-2004</strain>
    </source>
</reference>
<reference evidence="1 3" key="2">
    <citation type="journal article" date="2013" name="Nature">
        <title>Insights into bilaterian evolution from three spiralian genomes.</title>
        <authorList>
            <person name="Simakov O."/>
            <person name="Marletaz F."/>
            <person name="Cho S.J."/>
            <person name="Edsinger-Gonzales E."/>
            <person name="Havlak P."/>
            <person name="Hellsten U."/>
            <person name="Kuo D.H."/>
            <person name="Larsson T."/>
            <person name="Lv J."/>
            <person name="Arendt D."/>
            <person name="Savage R."/>
            <person name="Osoegawa K."/>
            <person name="de Jong P."/>
            <person name="Grimwood J."/>
            <person name="Chapman J.A."/>
            <person name="Shapiro H."/>
            <person name="Aerts A."/>
            <person name="Otillar R.P."/>
            <person name="Terry A.Y."/>
            <person name="Boore J.L."/>
            <person name="Grigoriev I.V."/>
            <person name="Lindberg D.R."/>
            <person name="Seaver E.C."/>
            <person name="Weisblat D.A."/>
            <person name="Putnam N.H."/>
            <person name="Rokhsar D.S."/>
        </authorList>
    </citation>
    <scope>NUCLEOTIDE SEQUENCE</scope>
    <source>
        <strain evidence="1 3">I ESC-2004</strain>
    </source>
</reference>
<evidence type="ECO:0000313" key="2">
    <source>
        <dbReference type="EnsemblMetazoa" id="CapteP194276"/>
    </source>
</evidence>
<protein>
    <submittedName>
        <fullName evidence="1 2">Uncharacterized protein</fullName>
    </submittedName>
</protein>
<dbReference type="EMBL" id="KB292257">
    <property type="protein sequence ID" value="ELU17876.1"/>
    <property type="molecule type" value="Genomic_DNA"/>
</dbReference>
<dbReference type="Proteomes" id="UP000014760">
    <property type="component" value="Unassembled WGS sequence"/>
</dbReference>
<evidence type="ECO:0000313" key="3">
    <source>
        <dbReference type="Proteomes" id="UP000014760"/>
    </source>
</evidence>
<gene>
    <name evidence="1" type="ORF">CAPTEDRAFT_194276</name>
</gene>
<accession>R7VL13</accession>
<dbReference type="EnsemblMetazoa" id="CapteT194276">
    <property type="protein sequence ID" value="CapteP194276"/>
    <property type="gene ID" value="CapteG194276"/>
</dbReference>
<dbReference type="HOGENOM" id="CLU_1001993_0_0_1"/>
<proteinExistence type="predicted"/>
<dbReference type="AlphaFoldDB" id="R7VL13"/>
<dbReference type="EMBL" id="AMQN01035406">
    <property type="status" value="NOT_ANNOTATED_CDS"/>
    <property type="molecule type" value="Genomic_DNA"/>
</dbReference>
<name>R7VL13_CAPTE</name>